<dbReference type="PANTHER" id="PTHR21011:SF1">
    <property type="entry name" value="SMALL RIBOSOMAL SUBUNIT PROTEIN BS6M"/>
    <property type="match status" value="1"/>
</dbReference>
<evidence type="ECO:0000256" key="3">
    <source>
        <dbReference type="HAMAP-Rule" id="MF_00360"/>
    </source>
</evidence>
<evidence type="ECO:0000256" key="1">
    <source>
        <dbReference type="ARBA" id="ARBA00009512"/>
    </source>
</evidence>
<dbReference type="InterPro" id="IPR000529">
    <property type="entry name" value="Ribosomal_bS6"/>
</dbReference>
<dbReference type="Proteomes" id="UP000176725">
    <property type="component" value="Unassembled WGS sequence"/>
</dbReference>
<dbReference type="InterPro" id="IPR014717">
    <property type="entry name" value="Transl_elong_EF1B/ribsomal_bS6"/>
</dbReference>
<dbReference type="InterPro" id="IPR035980">
    <property type="entry name" value="Ribosomal_bS6_sf"/>
</dbReference>
<gene>
    <name evidence="3" type="primary">rpsF</name>
    <name evidence="4" type="ORF">A2893_03195</name>
</gene>
<dbReference type="InterPro" id="IPR020814">
    <property type="entry name" value="Ribosomal_S6_plastid/chlpt"/>
</dbReference>
<keyword evidence="3" id="KW-0699">rRNA-binding</keyword>
<dbReference type="GO" id="GO:0005737">
    <property type="term" value="C:cytoplasm"/>
    <property type="evidence" value="ECO:0007669"/>
    <property type="project" value="UniProtKB-ARBA"/>
</dbReference>
<protein>
    <recommendedName>
        <fullName evidence="2 3">Small ribosomal subunit protein bS6</fullName>
    </recommendedName>
</protein>
<sequence length="97" mass="10947">MNDYELTVVLPGGASSAKKKSINEKLDKLLKSLEGKIKKTEEWGKLDLAYKIGKEDSGLFIHFNLELNGMAAMNLKDKLHLESDIIRYLIVKNPKSK</sequence>
<dbReference type="PANTHER" id="PTHR21011">
    <property type="entry name" value="MITOCHONDRIAL 28S RIBOSOMAL PROTEIN S6"/>
    <property type="match status" value="1"/>
</dbReference>
<name>A0A1F8BJH1_9BACT</name>
<comment type="similarity">
    <text evidence="1 3">Belongs to the bacterial ribosomal protein bS6 family.</text>
</comment>
<evidence type="ECO:0000256" key="2">
    <source>
        <dbReference type="ARBA" id="ARBA00035294"/>
    </source>
</evidence>
<dbReference type="GO" id="GO:0070181">
    <property type="term" value="F:small ribosomal subunit rRNA binding"/>
    <property type="evidence" value="ECO:0007669"/>
    <property type="project" value="TreeGrafter"/>
</dbReference>
<dbReference type="STRING" id="1802521.A2893_03195"/>
<keyword evidence="3 4" id="KW-0689">Ribosomal protein</keyword>
<dbReference type="GO" id="GO:0003735">
    <property type="term" value="F:structural constituent of ribosome"/>
    <property type="evidence" value="ECO:0007669"/>
    <property type="project" value="InterPro"/>
</dbReference>
<reference evidence="4 5" key="1">
    <citation type="journal article" date="2016" name="Nat. Commun.">
        <title>Thousands of microbial genomes shed light on interconnected biogeochemical processes in an aquifer system.</title>
        <authorList>
            <person name="Anantharaman K."/>
            <person name="Brown C.T."/>
            <person name="Hug L.A."/>
            <person name="Sharon I."/>
            <person name="Castelle C.J."/>
            <person name="Probst A.J."/>
            <person name="Thomas B.C."/>
            <person name="Singh A."/>
            <person name="Wilkins M.J."/>
            <person name="Karaoz U."/>
            <person name="Brodie E.L."/>
            <person name="Williams K.H."/>
            <person name="Hubbard S.S."/>
            <person name="Banfield J.F."/>
        </authorList>
    </citation>
    <scope>NUCLEOTIDE SEQUENCE [LARGE SCALE GENOMIC DNA]</scope>
</reference>
<comment type="function">
    <text evidence="3">Binds together with bS18 to 16S ribosomal RNA.</text>
</comment>
<dbReference type="SUPFAM" id="SSF54995">
    <property type="entry name" value="Ribosomal protein S6"/>
    <property type="match status" value="1"/>
</dbReference>
<organism evidence="4 5">
    <name type="scientific">Candidatus Woesebacteria bacterium RIFCSPLOWO2_01_FULL_39_25</name>
    <dbReference type="NCBI Taxonomy" id="1802521"/>
    <lineage>
        <taxon>Bacteria</taxon>
        <taxon>Candidatus Woeseibacteriota</taxon>
    </lineage>
</organism>
<evidence type="ECO:0000313" key="4">
    <source>
        <dbReference type="EMBL" id="OGM64110.1"/>
    </source>
</evidence>
<dbReference type="AlphaFoldDB" id="A0A1F8BJH1"/>
<dbReference type="NCBIfam" id="TIGR00166">
    <property type="entry name" value="S6"/>
    <property type="match status" value="1"/>
</dbReference>
<dbReference type="HAMAP" id="MF_00360">
    <property type="entry name" value="Ribosomal_bS6"/>
    <property type="match status" value="1"/>
</dbReference>
<dbReference type="EMBL" id="MGHH01000013">
    <property type="protein sequence ID" value="OGM64110.1"/>
    <property type="molecule type" value="Genomic_DNA"/>
</dbReference>
<proteinExistence type="inferred from homology"/>
<keyword evidence="3" id="KW-0687">Ribonucleoprotein</keyword>
<dbReference type="Pfam" id="PF01250">
    <property type="entry name" value="Ribosomal_S6"/>
    <property type="match status" value="1"/>
</dbReference>
<dbReference type="GO" id="GO:1990904">
    <property type="term" value="C:ribonucleoprotein complex"/>
    <property type="evidence" value="ECO:0007669"/>
    <property type="project" value="UniProtKB-KW"/>
</dbReference>
<dbReference type="GO" id="GO:0005840">
    <property type="term" value="C:ribosome"/>
    <property type="evidence" value="ECO:0007669"/>
    <property type="project" value="UniProtKB-KW"/>
</dbReference>
<evidence type="ECO:0000313" key="5">
    <source>
        <dbReference type="Proteomes" id="UP000176725"/>
    </source>
</evidence>
<keyword evidence="3" id="KW-0694">RNA-binding</keyword>
<dbReference type="Gene3D" id="3.30.70.60">
    <property type="match status" value="1"/>
</dbReference>
<comment type="caution">
    <text evidence="4">The sequence shown here is derived from an EMBL/GenBank/DDBJ whole genome shotgun (WGS) entry which is preliminary data.</text>
</comment>
<dbReference type="GO" id="GO:0006412">
    <property type="term" value="P:translation"/>
    <property type="evidence" value="ECO:0007669"/>
    <property type="project" value="UniProtKB-UniRule"/>
</dbReference>
<accession>A0A1F8BJH1</accession>
<dbReference type="CDD" id="cd00473">
    <property type="entry name" value="bS6"/>
    <property type="match status" value="1"/>
</dbReference>